<dbReference type="EMBL" id="CP054705">
    <property type="protein sequence ID" value="QQK74651.1"/>
    <property type="molecule type" value="Genomic_DNA"/>
</dbReference>
<dbReference type="KEGG" id="scia:HUG15_02900"/>
<gene>
    <name evidence="3" type="ORF">HUG15_02900</name>
</gene>
<feature type="domain" description="Purine catabolism PurC-like" evidence="1">
    <location>
        <begin position="6"/>
        <end position="122"/>
    </location>
</feature>
<dbReference type="Pfam" id="PF07905">
    <property type="entry name" value="PucR"/>
    <property type="match status" value="1"/>
</dbReference>
<dbReference type="Proteomes" id="UP000595823">
    <property type="component" value="Chromosome"/>
</dbReference>
<evidence type="ECO:0000313" key="3">
    <source>
        <dbReference type="EMBL" id="QQK74651.1"/>
    </source>
</evidence>
<sequence>MLTVKDILQRPMFQSAHVVSKKADLERNVRWVHVLEVTEFETLLRGGEMILSTGVALKDQGVDYVQKLIANDVACLCIELGESFPTVPKGMIELADTYHFPLIVFTSIVRFVDITQDIHADIINFQHQQLSALDRLSNEFHQLTLRANGNLKILKKLQLVTRREIIFLPTDDYPLFIPGLNQQEQRRIQSEVEQAHKVRTWFDKKRQKSFLLKPIDAMGQNWGFILINNDKPMESFDYHALDRATGALAQNLLRVFYTEEKRLINENSWIHDLIAQNVDSEREARAKLNIYPNKELMYRMSVIKMKRPYEMTTDKQTLQYQTIRRIRYLFQQHGVDSFITISQNNAFIVLSVDKQFDNHEKKRMTKVVSSIEENSLELPLCIFVSQIYTKLLNAYLAFQETEDVMRMVNIQDDSTIHFYEDMGIYQLLFKLDDHSLENFIHTYLHPILKYDERKNSNLLYTLKIYLKLNCSKQQSAQRLQIARQTLYQRLDKIEELFGQDVTANHQLRLAVEVAIVANDLNT</sequence>
<name>A0A7T6Z1P1_9BACI</name>
<proteinExistence type="predicted"/>
<dbReference type="InterPro" id="IPR042070">
    <property type="entry name" value="PucR_C-HTH_sf"/>
</dbReference>
<dbReference type="InterPro" id="IPR025736">
    <property type="entry name" value="PucR_C-HTH_dom"/>
</dbReference>
<evidence type="ECO:0000259" key="1">
    <source>
        <dbReference type="Pfam" id="PF07905"/>
    </source>
</evidence>
<organism evidence="3 4">
    <name type="scientific">Salicibibacter cibarius</name>
    <dbReference type="NCBI Taxonomy" id="2743000"/>
    <lineage>
        <taxon>Bacteria</taxon>
        <taxon>Bacillati</taxon>
        <taxon>Bacillota</taxon>
        <taxon>Bacilli</taxon>
        <taxon>Bacillales</taxon>
        <taxon>Bacillaceae</taxon>
        <taxon>Salicibibacter</taxon>
    </lineage>
</organism>
<dbReference type="Pfam" id="PF13556">
    <property type="entry name" value="HTH_30"/>
    <property type="match status" value="1"/>
</dbReference>
<evidence type="ECO:0000313" key="4">
    <source>
        <dbReference type="Proteomes" id="UP000595823"/>
    </source>
</evidence>
<protein>
    <submittedName>
        <fullName evidence="3">PucR family transcriptional regulator ligand-binding domain-containing protein</fullName>
    </submittedName>
</protein>
<accession>A0A7T6Z1P1</accession>
<dbReference type="InterPro" id="IPR051448">
    <property type="entry name" value="CdaR-like_regulators"/>
</dbReference>
<dbReference type="PANTHER" id="PTHR33744">
    <property type="entry name" value="CARBOHYDRATE DIACID REGULATOR"/>
    <property type="match status" value="1"/>
</dbReference>
<reference evidence="3 4" key="1">
    <citation type="submission" date="2020-06" db="EMBL/GenBank/DDBJ databases">
        <title>Genomic analysis of Salicibibacter sp. NKC5-3.</title>
        <authorList>
            <person name="Oh Y.J."/>
        </authorList>
    </citation>
    <scope>NUCLEOTIDE SEQUENCE [LARGE SCALE GENOMIC DNA]</scope>
    <source>
        <strain evidence="3 4">NKC5-3</strain>
    </source>
</reference>
<evidence type="ECO:0000259" key="2">
    <source>
        <dbReference type="Pfam" id="PF13556"/>
    </source>
</evidence>
<feature type="domain" description="PucR C-terminal helix-turn-helix" evidence="2">
    <location>
        <begin position="458"/>
        <end position="515"/>
    </location>
</feature>
<keyword evidence="4" id="KW-1185">Reference proteome</keyword>
<dbReference type="PANTHER" id="PTHR33744:SF1">
    <property type="entry name" value="DNA-BINDING TRANSCRIPTIONAL ACTIVATOR ADER"/>
    <property type="match status" value="1"/>
</dbReference>
<dbReference type="RefSeq" id="WP_200126878.1">
    <property type="nucleotide sequence ID" value="NZ_CP054705.1"/>
</dbReference>
<dbReference type="InterPro" id="IPR012914">
    <property type="entry name" value="PucR_dom"/>
</dbReference>
<dbReference type="AlphaFoldDB" id="A0A7T6Z1P1"/>
<dbReference type="Gene3D" id="1.10.10.2840">
    <property type="entry name" value="PucR C-terminal helix-turn-helix domain"/>
    <property type="match status" value="1"/>
</dbReference>